<gene>
    <name evidence="2" type="ORF">GS617_03375</name>
    <name evidence="3" type="ORF">GS634_02025</name>
</gene>
<organism evidence="3 4">
    <name type="scientific">Ruegeria atlantica</name>
    <dbReference type="NCBI Taxonomy" id="81569"/>
    <lineage>
        <taxon>Bacteria</taxon>
        <taxon>Pseudomonadati</taxon>
        <taxon>Pseudomonadota</taxon>
        <taxon>Alphaproteobacteria</taxon>
        <taxon>Rhodobacterales</taxon>
        <taxon>Roseobacteraceae</taxon>
        <taxon>Ruegeria</taxon>
    </lineage>
</organism>
<comment type="caution">
    <text evidence="3">The sequence shown here is derived from an EMBL/GenBank/DDBJ whole genome shotgun (WGS) entry which is preliminary data.</text>
</comment>
<sequence length="105" mass="11199">MRSVLVICATVLAVCLPRVGVAQTAEDPLAREDCEAKGGSYEMGGRIRQFICFEPLPDAGNSCEKASDCAGFCLSDTKQCSAVTPKFGCIPHLDETARVQVICID</sequence>
<evidence type="ECO:0000313" key="4">
    <source>
        <dbReference type="Proteomes" id="UP000597886"/>
    </source>
</evidence>
<dbReference type="AlphaFoldDB" id="A0AA91BYJ1"/>
<keyword evidence="1" id="KW-0732">Signal</keyword>
<protein>
    <recommendedName>
        <fullName evidence="6">Secreted protein</fullName>
    </recommendedName>
</protein>
<proteinExistence type="predicted"/>
<keyword evidence="5" id="KW-1185">Reference proteome</keyword>
<evidence type="ECO:0000256" key="1">
    <source>
        <dbReference type="SAM" id="SignalP"/>
    </source>
</evidence>
<feature type="signal peptide" evidence="1">
    <location>
        <begin position="1"/>
        <end position="24"/>
    </location>
</feature>
<accession>A0AA91BYJ1</accession>
<feature type="chain" id="PRO_5041687027" description="Secreted protein" evidence="1">
    <location>
        <begin position="25"/>
        <end position="105"/>
    </location>
</feature>
<dbReference type="Proteomes" id="UP000599383">
    <property type="component" value="Unassembled WGS sequence"/>
</dbReference>
<evidence type="ECO:0000313" key="5">
    <source>
        <dbReference type="Proteomes" id="UP000599383"/>
    </source>
</evidence>
<dbReference type="EMBL" id="WVRA01000001">
    <property type="protein sequence ID" value="NOE16899.1"/>
    <property type="molecule type" value="Genomic_DNA"/>
</dbReference>
<reference evidence="3 5" key="1">
    <citation type="submission" date="2019-12" db="EMBL/GenBank/DDBJ databases">
        <title>Ruegeria JWLKs population differentiation of coral mucus and skeleton niches.</title>
        <authorList>
            <person name="Luo D."/>
        </authorList>
    </citation>
    <scope>NUCLEOTIDE SEQUENCE</scope>
    <source>
        <strain evidence="3">HKCCD6181</strain>
        <strain evidence="2 5">HKCCD6238</strain>
    </source>
</reference>
<dbReference type="EMBL" id="WVQY01000001">
    <property type="protein sequence ID" value="NOD29304.1"/>
    <property type="molecule type" value="Genomic_DNA"/>
</dbReference>
<evidence type="ECO:0000313" key="3">
    <source>
        <dbReference type="EMBL" id="NOE16899.1"/>
    </source>
</evidence>
<evidence type="ECO:0000313" key="2">
    <source>
        <dbReference type="EMBL" id="NOD29304.1"/>
    </source>
</evidence>
<dbReference type="RefSeq" id="WP_171328160.1">
    <property type="nucleotide sequence ID" value="NZ_WVQY01000001.1"/>
</dbReference>
<name>A0AA91BYJ1_9RHOB</name>
<evidence type="ECO:0008006" key="6">
    <source>
        <dbReference type="Google" id="ProtNLM"/>
    </source>
</evidence>
<dbReference type="Proteomes" id="UP000597886">
    <property type="component" value="Unassembled WGS sequence"/>
</dbReference>